<name>A0A6M3XYR4_9ZZZZ</name>
<dbReference type="EMBL" id="MT143591">
    <property type="protein sequence ID" value="QJA98574.1"/>
    <property type="molecule type" value="Genomic_DNA"/>
</dbReference>
<dbReference type="EMBL" id="MT143803">
    <property type="protein sequence ID" value="QJB02721.1"/>
    <property type="molecule type" value="Genomic_DNA"/>
</dbReference>
<dbReference type="AlphaFoldDB" id="A0A6M3XYR4"/>
<protein>
    <submittedName>
        <fullName evidence="3">Putative transcriptional activator protein</fullName>
    </submittedName>
</protein>
<evidence type="ECO:0000313" key="2">
    <source>
        <dbReference type="EMBL" id="QJB02721.1"/>
    </source>
</evidence>
<evidence type="ECO:0000313" key="1">
    <source>
        <dbReference type="EMBL" id="QJA98574.1"/>
    </source>
</evidence>
<evidence type="ECO:0000313" key="3">
    <source>
        <dbReference type="EMBL" id="QJI03135.1"/>
    </source>
</evidence>
<gene>
    <name evidence="1" type="ORF">MM171A01700_0009</name>
    <name evidence="2" type="ORF">MM171B01089_0006</name>
    <name evidence="3" type="ORF">TM448B04118_0004</name>
</gene>
<proteinExistence type="predicted"/>
<sequence length="172" mass="19706">MQKAELTKIEYEVTYSSSGKCPHCSVEINTRDSEVISDSFGDRKFAEKTYHNCLLNIENIRQTWAEKVKEKIPIVSKTECTTVYVLEGECPYCGKNITVRENLERIYNSPPEPDPTRYKEIHLLNKCPECNNQIHISGGDFYTGDQCPDDIRTASKQRTGRIERSLKHAEAV</sequence>
<reference evidence="3" key="1">
    <citation type="submission" date="2020-03" db="EMBL/GenBank/DDBJ databases">
        <title>The deep terrestrial virosphere.</title>
        <authorList>
            <person name="Holmfeldt K."/>
            <person name="Nilsson E."/>
            <person name="Simone D."/>
            <person name="Lopez-Fernandez M."/>
            <person name="Wu X."/>
            <person name="de Brujin I."/>
            <person name="Lundin D."/>
            <person name="Andersson A."/>
            <person name="Bertilsson S."/>
            <person name="Dopson M."/>
        </authorList>
    </citation>
    <scope>NUCLEOTIDE SEQUENCE</scope>
    <source>
        <strain evidence="1">MM171A01700</strain>
        <strain evidence="2">MM171B01089</strain>
        <strain evidence="3">TM448B04118</strain>
    </source>
</reference>
<dbReference type="EMBL" id="MT145061">
    <property type="protein sequence ID" value="QJI03135.1"/>
    <property type="molecule type" value="Genomic_DNA"/>
</dbReference>
<organism evidence="3">
    <name type="scientific">viral metagenome</name>
    <dbReference type="NCBI Taxonomy" id="1070528"/>
    <lineage>
        <taxon>unclassified sequences</taxon>
        <taxon>metagenomes</taxon>
        <taxon>organismal metagenomes</taxon>
    </lineage>
</organism>
<accession>A0A6M3XYR4</accession>